<sequence>MRATDIDLLIASFTGGPGLTSMLLIPSLPLSGALMNDHHIYQELGHFATEPLLPAEGWTIGAAFLLGLSVLGLLFLLQHWLGLGG</sequence>
<organism evidence="2 3">
    <name type="scientific">Herbaspirillum seropedicae (strain SmR1)</name>
    <dbReference type="NCBI Taxonomy" id="757424"/>
    <lineage>
        <taxon>Bacteria</taxon>
        <taxon>Pseudomonadati</taxon>
        <taxon>Pseudomonadota</taxon>
        <taxon>Betaproteobacteria</taxon>
        <taxon>Burkholderiales</taxon>
        <taxon>Oxalobacteraceae</taxon>
        <taxon>Herbaspirillum</taxon>
    </lineage>
</organism>
<dbReference type="EMBL" id="CP002039">
    <property type="protein sequence ID" value="ADJ63092.1"/>
    <property type="molecule type" value="Genomic_DNA"/>
</dbReference>
<keyword evidence="3" id="KW-1185">Reference proteome</keyword>
<feature type="transmembrane region" description="Helical" evidence="1">
    <location>
        <begin position="7"/>
        <end position="25"/>
    </location>
</feature>
<keyword evidence="1" id="KW-0812">Transmembrane</keyword>
<evidence type="ECO:0000256" key="1">
    <source>
        <dbReference type="SAM" id="Phobius"/>
    </source>
</evidence>
<dbReference type="STRING" id="757424.Hsero_1579"/>
<evidence type="ECO:0000313" key="3">
    <source>
        <dbReference type="Proteomes" id="UP000000329"/>
    </source>
</evidence>
<dbReference type="AlphaFoldDB" id="D8IQ46"/>
<dbReference type="KEGG" id="hse:Hsero_1579"/>
<evidence type="ECO:0000313" key="2">
    <source>
        <dbReference type="EMBL" id="ADJ63092.1"/>
    </source>
</evidence>
<feature type="transmembrane region" description="Helical" evidence="1">
    <location>
        <begin position="57"/>
        <end position="77"/>
    </location>
</feature>
<keyword evidence="1" id="KW-0472">Membrane</keyword>
<proteinExistence type="predicted"/>
<keyword evidence="1" id="KW-1133">Transmembrane helix</keyword>
<protein>
    <submittedName>
        <fullName evidence="2">Uncharacterized protein</fullName>
    </submittedName>
</protein>
<gene>
    <name evidence="2" type="ordered locus">Hsero_1579</name>
</gene>
<reference evidence="2 3" key="1">
    <citation type="submission" date="2010-04" db="EMBL/GenBank/DDBJ databases">
        <title>The genome of Herbaspirillum seropedicae SmR1, an endophytic, nitrogen-fixing, plant-growth promoting beta-Proteobacteria.</title>
        <authorList>
            <person name="Pedrosa F.O."/>
            <person name="Monteiro R.A."/>
            <person name="Wassem R."/>
            <person name="Cruz L.M."/>
            <person name="Ayub R.A."/>
            <person name="Colauto N.B."/>
            <person name="Fernandez M.A."/>
            <person name="Fungaro M.H.P."/>
            <person name="Grisard E.C."/>
            <person name="Hungria M."/>
            <person name="Madeira H.M.F."/>
            <person name="Nodari R.O."/>
            <person name="Osaku C.A."/>
            <person name="Petzl-Erler M.L."/>
            <person name="Terenzi H."/>
            <person name="Vieira L.G.E."/>
            <person name="Almeida M.I.M."/>
            <person name="Alves L.R."/>
            <person name="Arantes O.M.N."/>
            <person name="Balsanelli E."/>
            <person name="Barcellos F.G."/>
            <person name="Baura V.A."/>
            <person name="Binde D.R."/>
            <person name="Campo R.J."/>
            <person name="Chubatsu L.S."/>
            <person name="Chueire L.M.O."/>
            <person name="Ciferri R.R."/>
            <person name="Correa L.C."/>
            <person name="da Conceicao Silva J.L."/>
            <person name="Dabul A.N.G."/>
            <person name="Dambros B.P."/>
            <person name="Faoro H."/>
            <person name="Favetti A."/>
            <person name="Friedermann G."/>
            <person name="Furlaneto M.C."/>
            <person name="Gasques L.S."/>
            <person name="Gimenes C.C.T."/>
            <person name="Gioppo N.M.R."/>
            <person name="Glienke-Blanco C."/>
            <person name="Godoy L.P."/>
            <person name="Guerra M.P."/>
            <person name="Karp S."/>
            <person name="Kava-Cordeiro V."/>
            <person name="Margarido V.P."/>
            <person name="Mathioni S.M."/>
            <person name="Menck-Soares M.A."/>
            <person name="Murace N.K."/>
            <person name="Nicolas M.F."/>
            <person name="Oliveira C.E.C."/>
            <person name="Pagnan N.A.B."/>
            <person name="Pamphile J.A."/>
            <person name="Patussi E.V."/>
            <person name="Pereira L.F.P."/>
            <person name="Pereira-Ferrari L."/>
            <person name="Pinto F.G.S."/>
            <person name="Precoma C."/>
            <person name="Prioli A.J."/>
            <person name="Prioli S.M.A.P."/>
            <person name="Raittz R.T."/>
            <person name="Ramos H.J.O."/>
            <person name="Ribeiro E.M.S.F."/>
            <person name="Rigo L.U."/>
            <person name="Rocha C.L.M.S.C."/>
            <person name="Rocha S.N."/>
            <person name="Santos K."/>
            <person name="Satori D."/>
            <person name="Silva A.G."/>
            <person name="Simao R.C.G."/>
            <person name="Soares M.A.M."/>
            <person name="Souza E.M."/>
            <person name="Steffens M.B.R."/>
            <person name="Steindel M."/>
            <person name="Tadra-Sfeir M.Z."/>
            <person name="Takahashi E.K."/>
            <person name="Torres R.A."/>
            <person name="Valle J.S."/>
            <person name="Vernal J.I."/>
            <person name="Vilas-Boas L.A."/>
            <person name="Watanabe M.A.E."/>
            <person name="Weiss V.A."/>
            <person name="Yates M.A."/>
            <person name="Souza E.M."/>
        </authorList>
    </citation>
    <scope>NUCLEOTIDE SEQUENCE [LARGE SCALE GENOMIC DNA]</scope>
    <source>
        <strain evidence="2 3">SmR1</strain>
    </source>
</reference>
<dbReference type="Proteomes" id="UP000000329">
    <property type="component" value="Chromosome"/>
</dbReference>
<accession>D8IQ46</accession>
<name>D8IQ46_HERSS</name>
<dbReference type="HOGENOM" id="CLU_2508189_0_0_4"/>